<dbReference type="PANTHER" id="PTHR43768">
    <property type="entry name" value="TREHALOSE 6-PHOSPHATE PHOSPHATASE"/>
    <property type="match status" value="1"/>
</dbReference>
<dbReference type="SUPFAM" id="SSF56784">
    <property type="entry name" value="HAD-like"/>
    <property type="match status" value="1"/>
</dbReference>
<comment type="cofactor">
    <cofactor evidence="5">
        <name>a divalent metal cation</name>
        <dbReference type="ChEBI" id="CHEBI:60240"/>
    </cofactor>
</comment>
<evidence type="ECO:0000256" key="1">
    <source>
        <dbReference type="ARBA" id="ARBA00000500"/>
    </source>
</evidence>
<evidence type="ECO:0000256" key="2">
    <source>
        <dbReference type="ARBA" id="ARBA00005199"/>
    </source>
</evidence>
<name>A0AB34JSN2_PRYPA</name>
<reference evidence="6 7" key="1">
    <citation type="journal article" date="2024" name="Science">
        <title>Giant polyketide synthase enzymes in the biosynthesis of giant marine polyether toxins.</title>
        <authorList>
            <person name="Fallon T.R."/>
            <person name="Shende V.V."/>
            <person name="Wierzbicki I.H."/>
            <person name="Pendleton A.L."/>
            <person name="Watervoot N.F."/>
            <person name="Auber R.P."/>
            <person name="Gonzalez D.J."/>
            <person name="Wisecaver J.H."/>
            <person name="Moore B.S."/>
        </authorList>
    </citation>
    <scope>NUCLEOTIDE SEQUENCE [LARGE SCALE GENOMIC DNA]</scope>
    <source>
        <strain evidence="6 7">12B1</strain>
    </source>
</reference>
<dbReference type="EC" id="3.1.3.12" evidence="5"/>
<organism evidence="6 7">
    <name type="scientific">Prymnesium parvum</name>
    <name type="common">Toxic golden alga</name>
    <dbReference type="NCBI Taxonomy" id="97485"/>
    <lineage>
        <taxon>Eukaryota</taxon>
        <taxon>Haptista</taxon>
        <taxon>Haptophyta</taxon>
        <taxon>Prymnesiophyceae</taxon>
        <taxon>Prymnesiales</taxon>
        <taxon>Prymnesiaceae</taxon>
        <taxon>Prymnesium</taxon>
    </lineage>
</organism>
<protein>
    <recommendedName>
        <fullName evidence="5">Trehalose 6-phosphate phosphatase</fullName>
        <ecNumber evidence="5">3.1.3.12</ecNumber>
    </recommendedName>
</protein>
<comment type="pathway">
    <text evidence="2 5">Glycan biosynthesis; trehalose biosynthesis.</text>
</comment>
<comment type="catalytic activity">
    <reaction evidence="1 5">
        <text>alpha,alpha-trehalose 6-phosphate + H2O = alpha,alpha-trehalose + phosphate</text>
        <dbReference type="Rhea" id="RHEA:23420"/>
        <dbReference type="ChEBI" id="CHEBI:15377"/>
        <dbReference type="ChEBI" id="CHEBI:16551"/>
        <dbReference type="ChEBI" id="CHEBI:43474"/>
        <dbReference type="ChEBI" id="CHEBI:58429"/>
        <dbReference type="EC" id="3.1.3.12"/>
    </reaction>
</comment>
<evidence type="ECO:0000256" key="5">
    <source>
        <dbReference type="RuleBase" id="RU361117"/>
    </source>
</evidence>
<dbReference type="InterPro" id="IPR036412">
    <property type="entry name" value="HAD-like_sf"/>
</dbReference>
<accession>A0AB34JSN2</accession>
<dbReference type="NCBIfam" id="TIGR01484">
    <property type="entry name" value="HAD-SF-IIB"/>
    <property type="match status" value="1"/>
</dbReference>
<dbReference type="NCBIfam" id="TIGR00685">
    <property type="entry name" value="T6PP"/>
    <property type="match status" value="1"/>
</dbReference>
<dbReference type="Gene3D" id="3.40.50.1000">
    <property type="entry name" value="HAD superfamily/HAD-like"/>
    <property type="match status" value="1"/>
</dbReference>
<keyword evidence="7" id="KW-1185">Reference proteome</keyword>
<gene>
    <name evidence="6" type="ORF">AB1Y20_018951</name>
</gene>
<dbReference type="EMBL" id="JBGBPQ010000005">
    <property type="protein sequence ID" value="KAL1524037.1"/>
    <property type="molecule type" value="Genomic_DNA"/>
</dbReference>
<dbReference type="GO" id="GO:0005992">
    <property type="term" value="P:trehalose biosynthetic process"/>
    <property type="evidence" value="ECO:0007669"/>
    <property type="project" value="InterPro"/>
</dbReference>
<dbReference type="Pfam" id="PF02358">
    <property type="entry name" value="Trehalose_PPase"/>
    <property type="match status" value="1"/>
</dbReference>
<keyword evidence="4 5" id="KW-0378">Hydrolase</keyword>
<comment type="similarity">
    <text evidence="3 5">Belongs to the trehalose phosphatase family.</text>
</comment>
<dbReference type="InterPro" id="IPR023214">
    <property type="entry name" value="HAD_sf"/>
</dbReference>
<proteinExistence type="inferred from homology"/>
<evidence type="ECO:0000256" key="4">
    <source>
        <dbReference type="ARBA" id="ARBA00022801"/>
    </source>
</evidence>
<dbReference type="Proteomes" id="UP001515480">
    <property type="component" value="Unassembled WGS sequence"/>
</dbReference>
<dbReference type="GO" id="GO:0004805">
    <property type="term" value="F:trehalose-phosphatase activity"/>
    <property type="evidence" value="ECO:0007669"/>
    <property type="project" value="UniProtKB-EC"/>
</dbReference>
<comment type="caution">
    <text evidence="6">The sequence shown here is derived from an EMBL/GenBank/DDBJ whole genome shotgun (WGS) entry which is preliminary data.</text>
</comment>
<dbReference type="InterPro" id="IPR006379">
    <property type="entry name" value="HAD-SF_hydro_IIB"/>
</dbReference>
<evidence type="ECO:0000313" key="7">
    <source>
        <dbReference type="Proteomes" id="UP001515480"/>
    </source>
</evidence>
<dbReference type="InterPro" id="IPR044651">
    <property type="entry name" value="OTSB-like"/>
</dbReference>
<dbReference type="AlphaFoldDB" id="A0AB34JSN2"/>
<dbReference type="InterPro" id="IPR003337">
    <property type="entry name" value="Trehalose_PPase"/>
</dbReference>
<dbReference type="PANTHER" id="PTHR43768:SF3">
    <property type="entry name" value="TREHALOSE 6-PHOSPHATE PHOSPHATASE"/>
    <property type="match status" value="1"/>
</dbReference>
<evidence type="ECO:0000256" key="3">
    <source>
        <dbReference type="ARBA" id="ARBA00008770"/>
    </source>
</evidence>
<evidence type="ECO:0000313" key="6">
    <source>
        <dbReference type="EMBL" id="KAL1524037.1"/>
    </source>
</evidence>
<sequence>MKEVMLHNALHDNASLLRERLRGQLAIFLDYDGTLTPIVSNPEKAIISDTTRDVVRQLCNAFRIAVVSGRSCEKLRQFLKIDGIVLAGSHGLDIRMPPPWSRSMLHPVGEAARTSLVRVQHQLDDTLSDVPGYETEDNTLCISAHYRRVSPEQHARVHEVVHSILQDEPSLRHKEGKMVHELRPAVDWGKGQAVDWLLATFHEEKELQGNQTKLTPLYIGDDVADEDAFKFVEAHGGVGIKVSDTAVTTQDTAASLQITQDEVVILLKLLLDTYTNAER</sequence>
<dbReference type="Gene3D" id="3.30.70.1020">
    <property type="entry name" value="Trehalose-6-phosphate phosphatase related protein, domain 2"/>
    <property type="match status" value="1"/>
</dbReference>
<comment type="function">
    <text evidence="5">Removes the phosphate from trehalose 6-phosphate to produce free trehalose.</text>
</comment>